<protein>
    <submittedName>
        <fullName evidence="7">Peptidoglycan-binding protein</fullName>
    </submittedName>
</protein>
<evidence type="ECO:0000256" key="4">
    <source>
        <dbReference type="ARBA" id="ARBA00022807"/>
    </source>
</evidence>
<gene>
    <name evidence="7" type="ORF">RYX45_14435</name>
</gene>
<dbReference type="RefSeq" id="WP_323467167.1">
    <property type="nucleotide sequence ID" value="NZ_CP144224.1"/>
</dbReference>
<name>A0AAJ2NPU6_ALKPS</name>
<evidence type="ECO:0000313" key="8">
    <source>
        <dbReference type="Proteomes" id="UP001285636"/>
    </source>
</evidence>
<dbReference type="AlphaFoldDB" id="A0AAJ2NPU6"/>
<evidence type="ECO:0000259" key="6">
    <source>
        <dbReference type="PROSITE" id="PS51935"/>
    </source>
</evidence>
<comment type="caution">
    <text evidence="7">The sequence shown here is derived from an EMBL/GenBank/DDBJ whole genome shotgun (WGS) entry which is preliminary data.</text>
</comment>
<dbReference type="Gene3D" id="3.90.1720.10">
    <property type="entry name" value="endopeptidase domain like (from Nostoc punctiforme)"/>
    <property type="match status" value="1"/>
</dbReference>
<dbReference type="PROSITE" id="PS51935">
    <property type="entry name" value="NLPC_P60"/>
    <property type="match status" value="1"/>
</dbReference>
<feature type="domain" description="NlpC/P60" evidence="6">
    <location>
        <begin position="205"/>
        <end position="323"/>
    </location>
</feature>
<dbReference type="InterPro" id="IPR038765">
    <property type="entry name" value="Papain-like_cys_pep_sf"/>
</dbReference>
<accession>A0AAJ2NPU6</accession>
<reference evidence="7" key="1">
    <citation type="submission" date="2023-10" db="EMBL/GenBank/DDBJ databases">
        <title>Screening of Alkalihalophilus pseudofirmusBZ-TG-HK211 and Its Alleviation of Salt Stress on Rapeseed Growth.</title>
        <authorList>
            <person name="Zhao B."/>
            <person name="Guo T."/>
        </authorList>
    </citation>
    <scope>NUCLEOTIDE SEQUENCE</scope>
    <source>
        <strain evidence="7">BZ-TG-HK211</strain>
    </source>
</reference>
<evidence type="ECO:0000256" key="5">
    <source>
        <dbReference type="SAM" id="SignalP"/>
    </source>
</evidence>
<dbReference type="Gene3D" id="1.10.101.10">
    <property type="entry name" value="PGBD-like superfamily/PGBD"/>
    <property type="match status" value="2"/>
</dbReference>
<feature type="chain" id="PRO_5042466008" evidence="5">
    <location>
        <begin position="25"/>
        <end position="323"/>
    </location>
</feature>
<dbReference type="PANTHER" id="PTHR47053:SF1">
    <property type="entry name" value="MUREIN DD-ENDOPEPTIDASE MEPH-RELATED"/>
    <property type="match status" value="1"/>
</dbReference>
<evidence type="ECO:0000256" key="2">
    <source>
        <dbReference type="ARBA" id="ARBA00022670"/>
    </source>
</evidence>
<dbReference type="InterPro" id="IPR036366">
    <property type="entry name" value="PGBDSf"/>
</dbReference>
<keyword evidence="3" id="KW-0378">Hydrolase</keyword>
<dbReference type="EMBL" id="JAWJAY010000003">
    <property type="protein sequence ID" value="MDV2886384.1"/>
    <property type="molecule type" value="Genomic_DNA"/>
</dbReference>
<dbReference type="InterPro" id="IPR000064">
    <property type="entry name" value="NLP_P60_dom"/>
</dbReference>
<dbReference type="GO" id="GO:0008234">
    <property type="term" value="F:cysteine-type peptidase activity"/>
    <property type="evidence" value="ECO:0007669"/>
    <property type="project" value="UniProtKB-KW"/>
</dbReference>
<keyword evidence="2" id="KW-0645">Protease</keyword>
<feature type="signal peptide" evidence="5">
    <location>
        <begin position="1"/>
        <end position="24"/>
    </location>
</feature>
<dbReference type="Pfam" id="PF01471">
    <property type="entry name" value="PG_binding_1"/>
    <property type="match status" value="2"/>
</dbReference>
<dbReference type="GO" id="GO:0006508">
    <property type="term" value="P:proteolysis"/>
    <property type="evidence" value="ECO:0007669"/>
    <property type="project" value="UniProtKB-KW"/>
</dbReference>
<dbReference type="Proteomes" id="UP001285636">
    <property type="component" value="Unassembled WGS sequence"/>
</dbReference>
<proteinExistence type="inferred from homology"/>
<dbReference type="InterPro" id="IPR051202">
    <property type="entry name" value="Peptidase_C40"/>
</dbReference>
<evidence type="ECO:0000256" key="3">
    <source>
        <dbReference type="ARBA" id="ARBA00022801"/>
    </source>
</evidence>
<dbReference type="Pfam" id="PF00877">
    <property type="entry name" value="NLPC_P60"/>
    <property type="match status" value="1"/>
</dbReference>
<evidence type="ECO:0000313" key="7">
    <source>
        <dbReference type="EMBL" id="MDV2886384.1"/>
    </source>
</evidence>
<dbReference type="PANTHER" id="PTHR47053">
    <property type="entry name" value="MUREIN DD-ENDOPEPTIDASE MEPH-RELATED"/>
    <property type="match status" value="1"/>
</dbReference>
<dbReference type="InterPro" id="IPR036365">
    <property type="entry name" value="PGBD-like_sf"/>
</dbReference>
<comment type="similarity">
    <text evidence="1">Belongs to the peptidase C40 family.</text>
</comment>
<keyword evidence="4" id="KW-0788">Thiol protease</keyword>
<keyword evidence="5" id="KW-0732">Signal</keyword>
<evidence type="ECO:0000256" key="1">
    <source>
        <dbReference type="ARBA" id="ARBA00007074"/>
    </source>
</evidence>
<organism evidence="7 8">
    <name type="scientific">Alkalihalophilus pseudofirmus</name>
    <name type="common">Bacillus pseudofirmus</name>
    <dbReference type="NCBI Taxonomy" id="79885"/>
    <lineage>
        <taxon>Bacteria</taxon>
        <taxon>Bacillati</taxon>
        <taxon>Bacillota</taxon>
        <taxon>Bacilli</taxon>
        <taxon>Bacillales</taxon>
        <taxon>Bacillaceae</taxon>
        <taxon>Alkalihalophilus</taxon>
    </lineage>
</organism>
<sequence>MKKVLLTSVVAAGILFATPQVTDAALGDQTLRMGMSHSDVTELQEALKGKGYFNFHTATGYYGTITRDAVRQFQASNNLQVDGIAGPQTFRALGASGGQAPASTSSNTTVSASSAGILRVGSRGSAVTSLQQQLRDKGHFSSAVDGVYGPLTQSAVRSFQSAMGLSVDGIAGPQTFNALSSGVVQSANTSNSTSSSSGSTASSSSVNTSSLVSFARTLVGTPYRWGGTTTAGFDCSGFVQYVFSNQGKSVPRTAAQQWNAGTTVSTPQVGDLVFFETYQSGPSHNGIYIGNNQFIHSGSSTGVTISSMSNTYWAPRYLGAKRM</sequence>
<dbReference type="SUPFAM" id="SSF47090">
    <property type="entry name" value="PGBD-like"/>
    <property type="match status" value="2"/>
</dbReference>
<dbReference type="InterPro" id="IPR002477">
    <property type="entry name" value="Peptidoglycan-bd-like"/>
</dbReference>
<dbReference type="SUPFAM" id="SSF54001">
    <property type="entry name" value="Cysteine proteinases"/>
    <property type="match status" value="1"/>
</dbReference>